<protein>
    <submittedName>
        <fullName evidence="1">Uncharacterized protein</fullName>
    </submittedName>
</protein>
<proteinExistence type="predicted"/>
<keyword evidence="2" id="KW-1185">Reference proteome</keyword>
<dbReference type="Proteomes" id="UP000030687">
    <property type="component" value="Unassembled WGS sequence"/>
</dbReference>
<dbReference type="EMBL" id="KI536925">
    <property type="protein sequence ID" value="ESR40482.1"/>
    <property type="molecule type" value="Genomic_DNA"/>
</dbReference>
<evidence type="ECO:0000313" key="2">
    <source>
        <dbReference type="Proteomes" id="UP000030687"/>
    </source>
</evidence>
<gene>
    <name evidence="1" type="ORF">CICLE_v10026899mg</name>
</gene>
<dbReference type="AlphaFoldDB" id="V4SIM1"/>
<dbReference type="InParanoid" id="V4SIM1"/>
<dbReference type="KEGG" id="cic:CICLE_v10026899mg"/>
<name>V4SIM1_CITCL</name>
<dbReference type="Gramene" id="ESR40482">
    <property type="protein sequence ID" value="ESR40482"/>
    <property type="gene ID" value="CICLE_v10026899mg"/>
</dbReference>
<reference evidence="1 2" key="1">
    <citation type="submission" date="2013-10" db="EMBL/GenBank/DDBJ databases">
        <authorList>
            <consortium name="International Citrus Genome Consortium"/>
            <person name="Jenkins J."/>
            <person name="Schmutz J."/>
            <person name="Prochnik S."/>
            <person name="Rokhsar D."/>
            <person name="Gmitter F."/>
            <person name="Ollitrault P."/>
            <person name="Machado M."/>
            <person name="Talon M."/>
            <person name="Wincker P."/>
            <person name="Jaillon O."/>
            <person name="Morgante M."/>
        </authorList>
    </citation>
    <scope>NUCLEOTIDE SEQUENCE</scope>
    <source>
        <strain evidence="2">cv. Clemenules</strain>
    </source>
</reference>
<sequence>MIVKVSRNVIFYSEERSHCQIRQGFFFFISCQRAWILSFEKLECLAGLISRTLYDMSIVGPQELFMLSV</sequence>
<accession>V4SIM1</accession>
<organism evidence="1 2">
    <name type="scientific">Citrus clementina</name>
    <name type="common">Clementine</name>
    <name type="synonym">Citrus deliciosa x Citrus sinensis</name>
    <dbReference type="NCBI Taxonomy" id="85681"/>
    <lineage>
        <taxon>Eukaryota</taxon>
        <taxon>Viridiplantae</taxon>
        <taxon>Streptophyta</taxon>
        <taxon>Embryophyta</taxon>
        <taxon>Tracheophyta</taxon>
        <taxon>Spermatophyta</taxon>
        <taxon>Magnoliopsida</taxon>
        <taxon>eudicotyledons</taxon>
        <taxon>Gunneridae</taxon>
        <taxon>Pentapetalae</taxon>
        <taxon>rosids</taxon>
        <taxon>malvids</taxon>
        <taxon>Sapindales</taxon>
        <taxon>Rutaceae</taxon>
        <taxon>Aurantioideae</taxon>
        <taxon>Citrus</taxon>
    </lineage>
</organism>
<evidence type="ECO:0000313" key="1">
    <source>
        <dbReference type="EMBL" id="ESR40482.1"/>
    </source>
</evidence>